<keyword evidence="4" id="KW-1185">Reference proteome</keyword>
<dbReference type="RefSeq" id="WP_264891170.1">
    <property type="nucleotide sequence ID" value="NZ_CP110257.1"/>
</dbReference>
<protein>
    <submittedName>
        <fullName evidence="3">Universal stress protein</fullName>
    </submittedName>
</protein>
<dbReference type="Pfam" id="PF00582">
    <property type="entry name" value="Usp"/>
    <property type="match status" value="1"/>
</dbReference>
<accession>A0ABY6MQ56</accession>
<dbReference type="Gene3D" id="3.40.50.12370">
    <property type="match status" value="1"/>
</dbReference>
<dbReference type="SUPFAM" id="SSF52402">
    <property type="entry name" value="Adenine nucleotide alpha hydrolases-like"/>
    <property type="match status" value="2"/>
</dbReference>
<dbReference type="InterPro" id="IPR006016">
    <property type="entry name" value="UspA"/>
</dbReference>
<organism evidence="3 4">
    <name type="scientific">Caldimonas aquatica</name>
    <dbReference type="NCBI Taxonomy" id="376175"/>
    <lineage>
        <taxon>Bacteria</taxon>
        <taxon>Pseudomonadati</taxon>
        <taxon>Pseudomonadota</taxon>
        <taxon>Betaproteobacteria</taxon>
        <taxon>Burkholderiales</taxon>
        <taxon>Sphaerotilaceae</taxon>
        <taxon>Caldimonas</taxon>
    </lineage>
</organism>
<dbReference type="PRINTS" id="PR01438">
    <property type="entry name" value="UNVRSLSTRESS"/>
</dbReference>
<dbReference type="Proteomes" id="UP001163266">
    <property type="component" value="Chromosome"/>
</dbReference>
<reference evidence="3" key="1">
    <citation type="submission" date="2022-10" db="EMBL/GenBank/DDBJ databases">
        <title>Complete genome sequence of Schlegelella aquatica LMG 23380.</title>
        <authorList>
            <person name="Musilova J."/>
            <person name="Kourilova X."/>
            <person name="Bezdicek M."/>
            <person name="Hermankova K."/>
            <person name="Obruca S."/>
            <person name="Sedlar K."/>
        </authorList>
    </citation>
    <scope>NUCLEOTIDE SEQUENCE</scope>
    <source>
        <strain evidence="3">LMG 23380</strain>
    </source>
</reference>
<sequence>MDTPDERRAASGCRSILVHLDGGVHAASRLAWARALGARLGARVEALYATVPGPPDIETQHQRQARLTFDAAASTPGWPLALRTSDAQGGLSALFHAALTADLVVVGQRDPMDAKAFDLPADLAERLARDTGCATALVPWRAGRPLDRLEGALVAWRPDRVSAVALRGALPLLGLARRIHLVTWSADAASRVQDQQQVVDYLRLHGLHAIERHEGPPPDDAGTALLTLAAAVEADLLVMGCYGHSPGRELLFGGATATVLQHMHLPVLTAH</sequence>
<dbReference type="PANTHER" id="PTHR46268:SF15">
    <property type="entry name" value="UNIVERSAL STRESS PROTEIN HP_0031"/>
    <property type="match status" value="1"/>
</dbReference>
<evidence type="ECO:0000313" key="4">
    <source>
        <dbReference type="Proteomes" id="UP001163266"/>
    </source>
</evidence>
<gene>
    <name evidence="3" type="ORF">OMP39_07665</name>
</gene>
<comment type="similarity">
    <text evidence="1">Belongs to the universal stress protein A family.</text>
</comment>
<name>A0ABY6MQ56_9BURK</name>
<evidence type="ECO:0000313" key="3">
    <source>
        <dbReference type="EMBL" id="UZD53587.1"/>
    </source>
</evidence>
<feature type="domain" description="UspA" evidence="2">
    <location>
        <begin position="220"/>
        <end position="269"/>
    </location>
</feature>
<evidence type="ECO:0000256" key="1">
    <source>
        <dbReference type="ARBA" id="ARBA00008791"/>
    </source>
</evidence>
<evidence type="ECO:0000259" key="2">
    <source>
        <dbReference type="Pfam" id="PF00582"/>
    </source>
</evidence>
<dbReference type="PANTHER" id="PTHR46268">
    <property type="entry name" value="STRESS RESPONSE PROTEIN NHAX"/>
    <property type="match status" value="1"/>
</dbReference>
<dbReference type="InterPro" id="IPR006015">
    <property type="entry name" value="Universal_stress_UspA"/>
</dbReference>
<proteinExistence type="inferred from homology"/>
<dbReference type="CDD" id="cd00293">
    <property type="entry name" value="USP-like"/>
    <property type="match status" value="1"/>
</dbReference>
<dbReference type="EMBL" id="CP110257">
    <property type="protein sequence ID" value="UZD53587.1"/>
    <property type="molecule type" value="Genomic_DNA"/>
</dbReference>